<dbReference type="Pfam" id="PF02321">
    <property type="entry name" value="OEP"/>
    <property type="match status" value="2"/>
</dbReference>
<proteinExistence type="inferred from homology"/>
<dbReference type="STRING" id="1004.SAMN05661012_00895"/>
<dbReference type="Proteomes" id="UP001326715">
    <property type="component" value="Chromosome"/>
</dbReference>
<accession>A0A1K1MUL1</accession>
<dbReference type="OrthoDB" id="9770517at2"/>
<evidence type="ECO:0000256" key="2">
    <source>
        <dbReference type="RuleBase" id="RU362097"/>
    </source>
</evidence>
<protein>
    <submittedName>
        <fullName evidence="4">Efflux transporter, outer membrane factor (OMF) lipoprotein, NodT family</fullName>
    </submittedName>
    <submittedName>
        <fullName evidence="5">TolC family protein</fullName>
    </submittedName>
</protein>
<evidence type="ECO:0000313" key="7">
    <source>
        <dbReference type="Proteomes" id="UP001326715"/>
    </source>
</evidence>
<dbReference type="NCBIfam" id="TIGR01845">
    <property type="entry name" value="outer_NodT"/>
    <property type="match status" value="1"/>
</dbReference>
<dbReference type="RefSeq" id="WP_072357389.1">
    <property type="nucleotide sequence ID" value="NZ_CP139972.1"/>
</dbReference>
<keyword evidence="2 4" id="KW-0449">Lipoprotein</keyword>
<dbReference type="Gene3D" id="2.20.200.10">
    <property type="entry name" value="Outer membrane efflux proteins (OEP)"/>
    <property type="match status" value="1"/>
</dbReference>
<dbReference type="EMBL" id="CP140154">
    <property type="protein sequence ID" value="WQG91381.1"/>
    <property type="molecule type" value="Genomic_DNA"/>
</dbReference>
<dbReference type="EMBL" id="FPIZ01000002">
    <property type="protein sequence ID" value="SFW26677.1"/>
    <property type="molecule type" value="Genomic_DNA"/>
</dbReference>
<organism evidence="4 6">
    <name type="scientific">Chitinophaga sancti</name>
    <dbReference type="NCBI Taxonomy" id="1004"/>
    <lineage>
        <taxon>Bacteria</taxon>
        <taxon>Pseudomonadati</taxon>
        <taxon>Bacteroidota</taxon>
        <taxon>Chitinophagia</taxon>
        <taxon>Chitinophagales</taxon>
        <taxon>Chitinophagaceae</taxon>
        <taxon>Chitinophaga</taxon>
    </lineage>
</organism>
<evidence type="ECO:0000256" key="1">
    <source>
        <dbReference type="ARBA" id="ARBA00007613"/>
    </source>
</evidence>
<dbReference type="PROSITE" id="PS51257">
    <property type="entry name" value="PROKAR_LIPOPROTEIN"/>
    <property type="match status" value="1"/>
</dbReference>
<evidence type="ECO:0000313" key="4">
    <source>
        <dbReference type="EMBL" id="SFW26677.1"/>
    </source>
</evidence>
<dbReference type="SUPFAM" id="SSF56954">
    <property type="entry name" value="Outer membrane efflux proteins (OEP)"/>
    <property type="match status" value="1"/>
</dbReference>
<gene>
    <name evidence="4" type="ORF">SAMN05661012_00895</name>
    <name evidence="5" type="ORF">SR876_07710</name>
</gene>
<dbReference type="InterPro" id="IPR010131">
    <property type="entry name" value="MdtP/NodT-like"/>
</dbReference>
<evidence type="ECO:0000256" key="3">
    <source>
        <dbReference type="SAM" id="Coils"/>
    </source>
</evidence>
<keyword evidence="2" id="KW-1134">Transmembrane beta strand</keyword>
<keyword evidence="3" id="KW-0175">Coiled coil</keyword>
<name>A0A1K1MUL1_9BACT</name>
<dbReference type="AlphaFoldDB" id="A0A1K1MUL1"/>
<dbReference type="GO" id="GO:0005886">
    <property type="term" value="C:plasma membrane"/>
    <property type="evidence" value="ECO:0007669"/>
    <property type="project" value="UniProtKB-SubCell"/>
</dbReference>
<evidence type="ECO:0000313" key="5">
    <source>
        <dbReference type="EMBL" id="WQG91381.1"/>
    </source>
</evidence>
<dbReference type="Proteomes" id="UP000183788">
    <property type="component" value="Unassembled WGS sequence"/>
</dbReference>
<keyword evidence="2" id="KW-0564">Palmitate</keyword>
<dbReference type="InterPro" id="IPR003423">
    <property type="entry name" value="OMP_efflux"/>
</dbReference>
<comment type="similarity">
    <text evidence="1 2">Belongs to the outer membrane factor (OMF) (TC 1.B.17) family.</text>
</comment>
<keyword evidence="2" id="KW-0812">Transmembrane</keyword>
<keyword evidence="2" id="KW-0472">Membrane</keyword>
<dbReference type="PANTHER" id="PTHR30203:SF30">
    <property type="entry name" value="OUTER MEMBRANE PROTEIN-RELATED"/>
    <property type="match status" value="1"/>
</dbReference>
<reference evidence="4 6" key="1">
    <citation type="submission" date="2016-11" db="EMBL/GenBank/DDBJ databases">
        <authorList>
            <person name="Jaros S."/>
            <person name="Januszkiewicz K."/>
            <person name="Wedrychowicz H."/>
        </authorList>
    </citation>
    <scope>NUCLEOTIDE SEQUENCE [LARGE SCALE GENOMIC DNA]</scope>
    <source>
        <strain evidence="4 6">DSM 784</strain>
    </source>
</reference>
<dbReference type="Gene3D" id="1.20.1600.10">
    <property type="entry name" value="Outer membrane efflux proteins (OEP)"/>
    <property type="match status" value="1"/>
</dbReference>
<comment type="subcellular location">
    <subcellularLocation>
        <location evidence="2">Cell membrane</location>
        <topology evidence="2">Lipid-anchor</topology>
    </subcellularLocation>
</comment>
<reference evidence="5 7" key="2">
    <citation type="submission" date="2023-11" db="EMBL/GenBank/DDBJ databases">
        <title>MicrobeMod: A computational toolkit for identifying prokaryotic methylation and restriction-modification with nanopore sequencing.</title>
        <authorList>
            <person name="Crits-Christoph A."/>
            <person name="Kang S.C."/>
            <person name="Lee H."/>
            <person name="Ostrov N."/>
        </authorList>
    </citation>
    <scope>NUCLEOTIDE SEQUENCE [LARGE SCALE GENOMIC DNA]</scope>
    <source>
        <strain evidence="5 7">ATCC 23090</strain>
    </source>
</reference>
<keyword evidence="7" id="KW-1185">Reference proteome</keyword>
<feature type="coiled-coil region" evidence="3">
    <location>
        <begin position="376"/>
        <end position="410"/>
    </location>
</feature>
<evidence type="ECO:0000313" key="6">
    <source>
        <dbReference type="Proteomes" id="UP000183788"/>
    </source>
</evidence>
<dbReference type="GO" id="GO:0015562">
    <property type="term" value="F:efflux transmembrane transporter activity"/>
    <property type="evidence" value="ECO:0007669"/>
    <property type="project" value="InterPro"/>
</dbReference>
<sequence length="465" mass="50986">MSKYLYVTGLALMAMACRVGKDYSRPGMDLPSTYKGFSLDTNNIAVIPVQAFIKDHTLQQLVDSALHRNFDIRVALQNIASASHSLKAARMGNLPDVNMSVTATRTWNSKNSLNGSLADQLTKTSYLDDYNAGLSLSWELMSWGKISRLKEAALADYLQTTEASRAVQTRVISEVAQGYYNLLMLDTQQEVAQRNIELTDSTLQMMQLQFNSGIITNLALEQTAAQLHAAQALVPQIMQQITIQENALKLLTGEMPGGVLRTKLQRLEADTLPVAGIPAQLLQHRPDVHAAELALKAANARAGVAQSALYPALTITASFGANSFKPDTWFDLPGSLYKTIGAGITQPIFQRGKLKAEWEIAKVAVETNTIEFQRSVVTAVQEVSNALAKVEQLKAQYAYTSQRVARLQEAKQSAYLLFRNGMANYLEVITAQSNALQSELDLAAVKRDQLNATVELYKALGGGWK</sequence>
<dbReference type="PANTHER" id="PTHR30203">
    <property type="entry name" value="OUTER MEMBRANE CATION EFFLUX PROTEIN"/>
    <property type="match status" value="1"/>
</dbReference>